<dbReference type="Proteomes" id="UP000002518">
    <property type="component" value="Chromosome"/>
</dbReference>
<dbReference type="InterPro" id="IPR049517">
    <property type="entry name" value="ACX-like_C"/>
</dbReference>
<dbReference type="EnsemblBacteria" id="BAA81544">
    <property type="protein sequence ID" value="BAA81544"/>
    <property type="gene ID" value="APE_2528.1"/>
</dbReference>
<accession>Q9Y8V6</accession>
<name>Q9Y8V6_AERPE</name>
<dbReference type="GO" id="GO:0017168">
    <property type="term" value="F:5-oxoprolinase (ATP-hydrolyzing) activity"/>
    <property type="evidence" value="ECO:0007669"/>
    <property type="project" value="TreeGrafter"/>
</dbReference>
<evidence type="ECO:0000259" key="1">
    <source>
        <dbReference type="Pfam" id="PF01968"/>
    </source>
</evidence>
<dbReference type="KEGG" id="ape:APE_2528.1"/>
<dbReference type="InterPro" id="IPR002821">
    <property type="entry name" value="Hydantoinase_A"/>
</dbReference>
<dbReference type="EMBL" id="BA000002">
    <property type="protein sequence ID" value="BAA81544.2"/>
    <property type="molecule type" value="Genomic_DNA"/>
</dbReference>
<reference evidence="4 5" key="1">
    <citation type="journal article" date="1999" name="DNA Res.">
        <title>Complete genome sequence of an aerobic hyper-thermophilic crenarchaeon, Aeropyrum pernix K1.</title>
        <authorList>
            <person name="Kawarabayasi Y."/>
            <person name="Hino Y."/>
            <person name="Horikawa H."/>
            <person name="Yamazaki S."/>
            <person name="Haikawa Y."/>
            <person name="Jin-no K."/>
            <person name="Takahashi M."/>
            <person name="Sekine M."/>
            <person name="Baba S."/>
            <person name="Ankai A."/>
            <person name="Kosugi H."/>
            <person name="Hosoyama A."/>
            <person name="Fukui S."/>
            <person name="Nagai Y."/>
            <person name="Nishijima K."/>
            <person name="Nakazawa H."/>
            <person name="Takamiya M."/>
            <person name="Masuda S."/>
            <person name="Funahashi T."/>
            <person name="Tanaka T."/>
            <person name="Kudoh Y."/>
            <person name="Yamazaki J."/>
            <person name="Kushida N."/>
            <person name="Oguchi A."/>
            <person name="Aoki K."/>
            <person name="Kubota K."/>
            <person name="Nakamura Y."/>
            <person name="Nomura N."/>
            <person name="Sako Y."/>
            <person name="Kikuchi H."/>
        </authorList>
    </citation>
    <scope>NUCLEOTIDE SEQUENCE [LARGE SCALE GENOMIC DNA]</scope>
    <source>
        <strain evidence="5">ATCC 700893 / DSM 11879 / JCM 9820 / NBRC 100138 / K1</strain>
    </source>
</reference>
<dbReference type="GeneID" id="1445478"/>
<dbReference type="STRING" id="272557.APE_2528.1"/>
<dbReference type="Pfam" id="PF19278">
    <property type="entry name" value="Hydant_A_C"/>
    <property type="match status" value="1"/>
</dbReference>
<dbReference type="PIR" id="H72485">
    <property type="entry name" value="H72485"/>
</dbReference>
<feature type="domain" description="Acetophenone carboxylase-like C-terminal" evidence="3">
    <location>
        <begin position="511"/>
        <end position="671"/>
    </location>
</feature>
<feature type="domain" description="Hydantoinase A/oxoprolinase" evidence="1">
    <location>
        <begin position="200"/>
        <end position="497"/>
    </location>
</feature>
<dbReference type="eggNOG" id="arCOG01511">
    <property type="taxonomic scope" value="Archaea"/>
</dbReference>
<dbReference type="InterPro" id="IPR008040">
    <property type="entry name" value="Hydant_A_N"/>
</dbReference>
<dbReference type="AlphaFoldDB" id="Q9Y8V6"/>
<dbReference type="Pfam" id="PF01968">
    <property type="entry name" value="Hydantoinase_A"/>
    <property type="match status" value="1"/>
</dbReference>
<dbReference type="GO" id="GO:0006749">
    <property type="term" value="P:glutathione metabolic process"/>
    <property type="evidence" value="ECO:0007669"/>
    <property type="project" value="TreeGrafter"/>
</dbReference>
<evidence type="ECO:0000313" key="5">
    <source>
        <dbReference type="Proteomes" id="UP000002518"/>
    </source>
</evidence>
<keyword evidence="5" id="KW-1185">Reference proteome</keyword>
<dbReference type="PANTHER" id="PTHR11365:SF23">
    <property type="entry name" value="HYPOTHETICAL 5-OXOPROLINASE (EUROFUNG)-RELATED"/>
    <property type="match status" value="1"/>
</dbReference>
<proteinExistence type="predicted"/>
<dbReference type="GO" id="GO:0005829">
    <property type="term" value="C:cytosol"/>
    <property type="evidence" value="ECO:0007669"/>
    <property type="project" value="TreeGrafter"/>
</dbReference>
<dbReference type="PATRIC" id="fig|272557.25.peg.1680"/>
<dbReference type="InterPro" id="IPR045079">
    <property type="entry name" value="Oxoprolinase-like"/>
</dbReference>
<evidence type="ECO:0000313" key="4">
    <source>
        <dbReference type="EMBL" id="BAA81544.2"/>
    </source>
</evidence>
<protein>
    <submittedName>
        <fullName evidence="4">Hydantoin utilization protein A</fullName>
    </submittedName>
</protein>
<sequence>MIRVGVDIGGTFTDLIVFDEGSGRLESLKVLTTPREPWVGVIRALEEASVDIEGVDVVIHATTLGTNMFLGQEGLEPPSAVLITNRGFRDVLEIGRQNRPELYNLYFTRPKPLVPRDRRLVVKGRIDARGNVVEDIDRGEVARLAKEWCGRADVFIVSMLNSHINPVHEDEIGSIITRECPGAIVVEGARIDPQEKEYERTSTAVVNGLLKPILSKYLKRLKSDLEGRGFKGILLLMQSSGGVSTVDYAVERPAAFIESGPAAGAIAVSYYATMQGVGRAIGFDMGGTTAKASSIIDGEPLVVREYEVGAKVHMGRPLRGSGYPVRYPYIDLVEVSAGGGTIAWVDPGGAVRVGPVSAGADPGPACYGLGGDKPTLTDANLVLGRLPEALAWGRIKLYRDLAVRALASIADKAGLEVDEAAWAVIRIANTVMGKALRLVTVERGYDPREFTLYAFGGAGPLHAAEIGEELSVSRVVIPPYPGVFSSLGLLVADYRHDYYRSIMRSAYDPETQDAVEEAFKGLEEEAIKTLRSEGFSDENIRLVRTLDMRYRGQAYDLSIPYRGSVEGSARSFEEVHEGRYGHRLPGEDVVVVNVRLSAVGVTSKPRLPRGEVVEGRAEPRGYRRVYFKGGWLETPIYWRGDLRPGASGNGPAVVESPDSTIVVPPGYRFRVEGDYSVVMERW</sequence>
<organism evidence="4 5">
    <name type="scientific">Aeropyrum pernix (strain ATCC 700893 / DSM 11879 / JCM 9820 / NBRC 100138 / K1)</name>
    <dbReference type="NCBI Taxonomy" id="272557"/>
    <lineage>
        <taxon>Archaea</taxon>
        <taxon>Thermoproteota</taxon>
        <taxon>Thermoprotei</taxon>
        <taxon>Desulfurococcales</taxon>
        <taxon>Desulfurococcaceae</taxon>
        <taxon>Aeropyrum</taxon>
    </lineage>
</organism>
<dbReference type="InterPro" id="IPR043129">
    <property type="entry name" value="ATPase_NBD"/>
</dbReference>
<feature type="domain" description="Hydantoinase/oxoprolinase N-terminal" evidence="2">
    <location>
        <begin position="3"/>
        <end position="180"/>
    </location>
</feature>
<evidence type="ECO:0000259" key="2">
    <source>
        <dbReference type="Pfam" id="PF05378"/>
    </source>
</evidence>
<evidence type="ECO:0000259" key="3">
    <source>
        <dbReference type="Pfam" id="PF19278"/>
    </source>
</evidence>
<dbReference type="RefSeq" id="WP_010867066.1">
    <property type="nucleotide sequence ID" value="NC_000854.2"/>
</dbReference>
<dbReference type="PANTHER" id="PTHR11365">
    <property type="entry name" value="5-OXOPROLINASE RELATED"/>
    <property type="match status" value="1"/>
</dbReference>
<dbReference type="SUPFAM" id="SSF53067">
    <property type="entry name" value="Actin-like ATPase domain"/>
    <property type="match status" value="1"/>
</dbReference>
<gene>
    <name evidence="4" type="primary">hyuA</name>
    <name evidence="4" type="ordered locus">APE_2528.1</name>
</gene>
<dbReference type="Pfam" id="PF05378">
    <property type="entry name" value="Hydant_A_N"/>
    <property type="match status" value="1"/>
</dbReference>